<evidence type="ECO:0000256" key="1">
    <source>
        <dbReference type="ARBA" id="ARBA00009183"/>
    </source>
</evidence>
<accession>A0ABD3SGV9</accession>
<dbReference type="Pfam" id="PF00743">
    <property type="entry name" value="FMO-like"/>
    <property type="match status" value="1"/>
</dbReference>
<keyword evidence="3" id="KW-0274">FAD</keyword>
<keyword evidence="4" id="KW-0560">Oxidoreductase</keyword>
<feature type="domain" description="DUF6314" evidence="6">
    <location>
        <begin position="591"/>
        <end position="764"/>
    </location>
</feature>
<proteinExistence type="inferred from homology"/>
<evidence type="ECO:0000313" key="7">
    <source>
        <dbReference type="EMBL" id="KAL3823695.1"/>
    </source>
</evidence>
<name>A0ABD3SGV9_9STRA</name>
<organism evidence="7 8">
    <name type="scientific">Cyclostephanos tholiformis</name>
    <dbReference type="NCBI Taxonomy" id="382380"/>
    <lineage>
        <taxon>Eukaryota</taxon>
        <taxon>Sar</taxon>
        <taxon>Stramenopiles</taxon>
        <taxon>Ochrophyta</taxon>
        <taxon>Bacillariophyta</taxon>
        <taxon>Coscinodiscophyceae</taxon>
        <taxon>Thalassiosirophycidae</taxon>
        <taxon>Stephanodiscales</taxon>
        <taxon>Stephanodiscaceae</taxon>
        <taxon>Cyclostephanos</taxon>
    </lineage>
</organism>
<dbReference type="SUPFAM" id="SSF51905">
    <property type="entry name" value="FAD/NAD(P)-binding domain"/>
    <property type="match status" value="2"/>
</dbReference>
<dbReference type="InterPro" id="IPR050346">
    <property type="entry name" value="FMO-like"/>
</dbReference>
<dbReference type="InterPro" id="IPR036188">
    <property type="entry name" value="FAD/NAD-bd_sf"/>
</dbReference>
<evidence type="ECO:0000313" key="8">
    <source>
        <dbReference type="Proteomes" id="UP001530377"/>
    </source>
</evidence>
<comment type="similarity">
    <text evidence="1">Belongs to the FMO family.</text>
</comment>
<evidence type="ECO:0000256" key="4">
    <source>
        <dbReference type="ARBA" id="ARBA00023002"/>
    </source>
</evidence>
<feature type="region of interest" description="Disordered" evidence="5">
    <location>
        <begin position="55"/>
        <end position="89"/>
    </location>
</feature>
<keyword evidence="8" id="KW-1185">Reference proteome</keyword>
<dbReference type="Pfam" id="PF13450">
    <property type="entry name" value="NAD_binding_8"/>
    <property type="match status" value="1"/>
</dbReference>
<dbReference type="AlphaFoldDB" id="A0ABD3SGV9"/>
<dbReference type="Proteomes" id="UP001530377">
    <property type="component" value="Unassembled WGS sequence"/>
</dbReference>
<keyword evidence="2" id="KW-0285">Flavoprotein</keyword>
<gene>
    <name evidence="7" type="ORF">ACHAXA_007266</name>
</gene>
<reference evidence="7 8" key="1">
    <citation type="submission" date="2024-10" db="EMBL/GenBank/DDBJ databases">
        <title>Updated reference genomes for cyclostephanoid diatoms.</title>
        <authorList>
            <person name="Roberts W.R."/>
            <person name="Alverson A.J."/>
        </authorList>
    </citation>
    <scope>NUCLEOTIDE SEQUENCE [LARGE SCALE GENOMIC DNA]</scope>
    <source>
        <strain evidence="7 8">AJA228-03</strain>
    </source>
</reference>
<dbReference type="PANTHER" id="PTHR23023">
    <property type="entry name" value="DIMETHYLANILINE MONOOXYGENASE"/>
    <property type="match status" value="1"/>
</dbReference>
<evidence type="ECO:0000259" key="6">
    <source>
        <dbReference type="Pfam" id="PF19834"/>
    </source>
</evidence>
<dbReference type="GO" id="GO:0016491">
    <property type="term" value="F:oxidoreductase activity"/>
    <property type="evidence" value="ECO:0007669"/>
    <property type="project" value="UniProtKB-KW"/>
</dbReference>
<dbReference type="InterPro" id="IPR045632">
    <property type="entry name" value="DUF6314"/>
</dbReference>
<comment type="caution">
    <text evidence="7">The sequence shown here is derived from an EMBL/GenBank/DDBJ whole genome shotgun (WGS) entry which is preliminary data.</text>
</comment>
<dbReference type="PRINTS" id="PR00368">
    <property type="entry name" value="FADPNR"/>
</dbReference>
<dbReference type="InterPro" id="IPR020946">
    <property type="entry name" value="Flavin_mOase-like"/>
</dbReference>
<dbReference type="EMBL" id="JALLPB020000031">
    <property type="protein sequence ID" value="KAL3823695.1"/>
    <property type="molecule type" value="Genomic_DNA"/>
</dbReference>
<sequence length="768" mass="86292">MLEVAVIGAGASGLVAARQLINAGLRPTIFEVAKTVGGAWTPSPSSESTAQCTKASSLAPYPPPRNPSDERNAVGIRSTSPNRHPASKMWKGMSTNLSKFTCRFSDWPWPEDASTFPSVEEMHEYLESYAAACLSPSCDFQFECNVFNVEQLEGPHSSQDPRNNYKVEWIDLTTKTSHCRDFGGVVVATGFFHTPRFPSFLTKKNGSGENNKSFGGNIKPQMMHSTDYKNHHSFKGKHVAVIGSSFSALEIASDLSRSVARVVNVSPSVPWVLPRWIPTVQPLQSKGQKNGDITAITILPADLVLYRRHQSYPKTPETISLTPEQCRERHKYLQSLVGHRQSHSTLGEPTNFDEPPFVAISDEYLDLVREDKIEVIRGRLVGVDDDGRLEINVTQSNSDNLNPQPHTTLLDEIDDIICCTGFVPLLHEFLSPGILSTINYDPQDNFAPVTLAWDILHPSLPNLAFCGMYRGPYMGIMELQARLAAGVLSGRISLDVEQTRSALMASEAIRKATPRAQFPHFDYIGYMDTLSQLCYQGDYPRYNLQVGDAVVPTFYQPDDGLSQQCLSDIEKELFLGQDGSRTPRMVLQSILGKWTYDRHIVHMQTRKVERVYGTVKYSKYWCRSNPESKNDDNAVEFFSVNDTEDKPVLYREDGLYELTPTQKFEVFREYEYVCKNDVLEIYFVEGGRRAHLFLSLKFVPETIPVSNSLADESFWVRATSDHLCVKDLYSATFRVKFNGLSASEIIIKYQVKGPSKDYESTTILRPQS</sequence>
<evidence type="ECO:0000256" key="2">
    <source>
        <dbReference type="ARBA" id="ARBA00022630"/>
    </source>
</evidence>
<evidence type="ECO:0000256" key="3">
    <source>
        <dbReference type="ARBA" id="ARBA00022827"/>
    </source>
</evidence>
<protein>
    <recommendedName>
        <fullName evidence="6">DUF6314 domain-containing protein</fullName>
    </recommendedName>
</protein>
<dbReference type="Gene3D" id="3.50.50.60">
    <property type="entry name" value="FAD/NAD(P)-binding domain"/>
    <property type="match status" value="3"/>
</dbReference>
<dbReference type="Pfam" id="PF19834">
    <property type="entry name" value="DUF6314"/>
    <property type="match status" value="1"/>
</dbReference>
<evidence type="ECO:0000256" key="5">
    <source>
        <dbReference type="SAM" id="MobiDB-lite"/>
    </source>
</evidence>